<evidence type="ECO:0000256" key="5">
    <source>
        <dbReference type="ARBA" id="ARBA00022741"/>
    </source>
</evidence>
<dbReference type="NCBIfam" id="NF045550">
    <property type="entry name" value="FrctkaseScrK"/>
    <property type="match status" value="1"/>
</dbReference>
<name>A0AAX0VB81_LATSK</name>
<evidence type="ECO:0000256" key="4">
    <source>
        <dbReference type="ARBA" id="ARBA00022723"/>
    </source>
</evidence>
<evidence type="ECO:0000256" key="13">
    <source>
        <dbReference type="ARBA" id="ARBA00074653"/>
    </source>
</evidence>
<evidence type="ECO:0000256" key="8">
    <source>
        <dbReference type="ARBA" id="ARBA00022840"/>
    </source>
</evidence>
<dbReference type="CDD" id="cd24067">
    <property type="entry name" value="ASKHA_NBD_ROK_BsFRK-like"/>
    <property type="match status" value="1"/>
</dbReference>
<gene>
    <name evidence="14" type="ORF">CUR37_04175</name>
</gene>
<dbReference type="InterPro" id="IPR051804">
    <property type="entry name" value="Carb_Metab_Reg_Kinase/Isom"/>
</dbReference>
<comment type="cofactor">
    <cofactor evidence="1">
        <name>Mg(2+)</name>
        <dbReference type="ChEBI" id="CHEBI:18420"/>
    </cofactor>
</comment>
<dbReference type="GO" id="GO:0005524">
    <property type="term" value="F:ATP binding"/>
    <property type="evidence" value="ECO:0007669"/>
    <property type="project" value="UniProtKB-KW"/>
</dbReference>
<dbReference type="Pfam" id="PF00480">
    <property type="entry name" value="ROK"/>
    <property type="match status" value="1"/>
</dbReference>
<keyword evidence="6" id="KW-0418">Kinase</keyword>
<evidence type="ECO:0000256" key="9">
    <source>
        <dbReference type="ARBA" id="ARBA00022842"/>
    </source>
</evidence>
<evidence type="ECO:0000256" key="7">
    <source>
        <dbReference type="ARBA" id="ARBA00022833"/>
    </source>
</evidence>
<evidence type="ECO:0000256" key="10">
    <source>
        <dbReference type="ARBA" id="ARBA00023277"/>
    </source>
</evidence>
<accession>A0AAX0VB81</accession>
<dbReference type="Gene3D" id="3.30.420.40">
    <property type="match status" value="2"/>
</dbReference>
<keyword evidence="7" id="KW-0862">Zinc</keyword>
<evidence type="ECO:0000256" key="2">
    <source>
        <dbReference type="ARBA" id="ARBA00006479"/>
    </source>
</evidence>
<keyword evidence="8" id="KW-0067">ATP-binding</keyword>
<evidence type="ECO:0000256" key="1">
    <source>
        <dbReference type="ARBA" id="ARBA00001946"/>
    </source>
</evidence>
<keyword evidence="9" id="KW-0460">Magnesium</keyword>
<dbReference type="InterPro" id="IPR043129">
    <property type="entry name" value="ATPase_NBD"/>
</dbReference>
<sequence length="300" mass="33100">MRKSNMSELLVGSVEAGGTKFVCAVGDEHYQVKDKVTFATTTPQETLARVVTFFKKFPNVTVITVASFGPIELRKNHAKYGYITNTPKIGWHDVDFVGYLKKELARPIIFTTDVNGSAYGEYVAARIAQQPVDSLVYYTVGTGVGAGAIIDGQLIGTLGHPEMGHVLVKRHPDDLKFEGICPFHGDCLEGLIAGPTFEKRVGKKGQDVDQSDPVWDIMAYYLAQAVVQQTLIIRPNKIILGGGVVNKIFLDKVRLQFKEQLNNYVEVPKLEDYITMPLVENNGSATLGDFALALKQYNQK</sequence>
<keyword evidence="3" id="KW-0808">Transferase</keyword>
<dbReference type="EMBL" id="MKGH01000016">
    <property type="protein sequence ID" value="PKX78433.1"/>
    <property type="molecule type" value="Genomic_DNA"/>
</dbReference>
<comment type="catalytic activity">
    <reaction evidence="12">
        <text>D-fructose + ATP = D-fructose 6-phosphate + ADP + H(+)</text>
        <dbReference type="Rhea" id="RHEA:16125"/>
        <dbReference type="ChEBI" id="CHEBI:15378"/>
        <dbReference type="ChEBI" id="CHEBI:30616"/>
        <dbReference type="ChEBI" id="CHEBI:37721"/>
        <dbReference type="ChEBI" id="CHEBI:61527"/>
        <dbReference type="ChEBI" id="CHEBI:456216"/>
        <dbReference type="EC" id="2.7.1.4"/>
    </reaction>
</comment>
<dbReference type="GO" id="GO:0008865">
    <property type="term" value="F:fructokinase activity"/>
    <property type="evidence" value="ECO:0007669"/>
    <property type="project" value="UniProtKB-EC"/>
</dbReference>
<protein>
    <recommendedName>
        <fullName evidence="13">Fructokinase</fullName>
        <ecNumber evidence="11">2.7.1.4</ecNumber>
    </recommendedName>
</protein>
<evidence type="ECO:0000313" key="15">
    <source>
        <dbReference type="Proteomes" id="UP000234349"/>
    </source>
</evidence>
<evidence type="ECO:0000313" key="14">
    <source>
        <dbReference type="EMBL" id="PKX78433.1"/>
    </source>
</evidence>
<evidence type="ECO:0000256" key="12">
    <source>
        <dbReference type="ARBA" id="ARBA00048451"/>
    </source>
</evidence>
<organism evidence="14 15">
    <name type="scientific">Latilactobacillus sakei</name>
    <name type="common">Lactobacillus sakei</name>
    <dbReference type="NCBI Taxonomy" id="1599"/>
    <lineage>
        <taxon>Bacteria</taxon>
        <taxon>Bacillati</taxon>
        <taxon>Bacillota</taxon>
        <taxon>Bacilli</taxon>
        <taxon>Lactobacillales</taxon>
        <taxon>Lactobacillaceae</taxon>
        <taxon>Latilactobacillus</taxon>
    </lineage>
</organism>
<comment type="similarity">
    <text evidence="2">Belongs to the ROK (NagC/XylR) family.</text>
</comment>
<evidence type="ECO:0000256" key="6">
    <source>
        <dbReference type="ARBA" id="ARBA00022777"/>
    </source>
</evidence>
<comment type="caution">
    <text evidence="14">The sequence shown here is derived from an EMBL/GenBank/DDBJ whole genome shotgun (WGS) entry which is preliminary data.</text>
</comment>
<dbReference type="PANTHER" id="PTHR42742">
    <property type="entry name" value="TRANSCRIPTIONAL REPRESSOR MPRA"/>
    <property type="match status" value="1"/>
</dbReference>
<keyword evidence="14" id="KW-0032">Aminotransferase</keyword>
<dbReference type="GO" id="GO:0046872">
    <property type="term" value="F:metal ion binding"/>
    <property type="evidence" value="ECO:0007669"/>
    <property type="project" value="UniProtKB-KW"/>
</dbReference>
<proteinExistence type="inferred from homology"/>
<dbReference type="FunFam" id="3.30.420.40:FF:000153">
    <property type="entry name" value="Putative fructokinase"/>
    <property type="match status" value="1"/>
</dbReference>
<dbReference type="Proteomes" id="UP000234349">
    <property type="component" value="Unassembled WGS sequence"/>
</dbReference>
<dbReference type="PANTHER" id="PTHR42742:SF3">
    <property type="entry name" value="FRUCTOKINASE"/>
    <property type="match status" value="1"/>
</dbReference>
<dbReference type="AlphaFoldDB" id="A0AAX0VB81"/>
<dbReference type="SUPFAM" id="SSF53067">
    <property type="entry name" value="Actin-like ATPase domain"/>
    <property type="match status" value="1"/>
</dbReference>
<keyword evidence="5" id="KW-0547">Nucleotide-binding</keyword>
<dbReference type="FunFam" id="3.30.420.40:FF:000136">
    <property type="entry name" value="Putative fructokinase"/>
    <property type="match status" value="1"/>
</dbReference>
<evidence type="ECO:0000256" key="3">
    <source>
        <dbReference type="ARBA" id="ARBA00022679"/>
    </source>
</evidence>
<keyword evidence="4" id="KW-0479">Metal-binding</keyword>
<dbReference type="InterPro" id="IPR000600">
    <property type="entry name" value="ROK"/>
</dbReference>
<keyword evidence="10" id="KW-0119">Carbohydrate metabolism</keyword>
<reference evidence="14 15" key="1">
    <citation type="submission" date="2016-09" db="EMBL/GenBank/DDBJ databases">
        <authorList>
            <person name="Inglin R.C."/>
        </authorList>
    </citation>
    <scope>NUCLEOTIDE SEQUENCE [LARGE SCALE GENOMIC DNA]</scope>
    <source>
        <strain evidence="14 15">RI-517</strain>
    </source>
</reference>
<dbReference type="EC" id="2.7.1.4" evidence="11"/>
<dbReference type="InterPro" id="IPR054618">
    <property type="entry name" value="ScrK"/>
</dbReference>
<dbReference type="GO" id="GO:0008483">
    <property type="term" value="F:transaminase activity"/>
    <property type="evidence" value="ECO:0007669"/>
    <property type="project" value="UniProtKB-KW"/>
</dbReference>
<evidence type="ECO:0000256" key="11">
    <source>
        <dbReference type="ARBA" id="ARBA00038887"/>
    </source>
</evidence>